<dbReference type="AlphaFoldDB" id="A0A9P6URT8"/>
<accession>A0A9P6URT8</accession>
<dbReference type="Gene3D" id="3.80.10.10">
    <property type="entry name" value="Ribonuclease Inhibitor"/>
    <property type="match status" value="1"/>
</dbReference>
<evidence type="ECO:0000313" key="2">
    <source>
        <dbReference type="Proteomes" id="UP000738325"/>
    </source>
</evidence>
<evidence type="ECO:0000313" key="1">
    <source>
        <dbReference type="EMBL" id="KAG0318006.1"/>
    </source>
</evidence>
<sequence>MAKPDPILIPELADFIAAYLPAQSLAACLRVSRDWHGAFLPLLYRNIAVFDFDYHAKHVDHGHPSGSVTSSQRSATDVGYGGSRVHKYTHFTRTIVAANVHSFKYLGASCTRLTHASIIQNQNFTTARHAPPLLPQATRTAWNKYFAEHSFPRTVDLWVQLIERNPSLVCVRMDLEEVMHGSENIAEALGSLKHLQELTLFKPTQRNAVEIFLDHCPGIRTFEFISESPRTIFTPVEPARTTQIRHLKFGYPFAPEPRVCAYLLKRCPNLEWLTLPLNARLELLTTAGATINSLNIRSTLTRVDFDGNISLLHVPQAIFCSLVEPENVSSITFSRARVDFESLTYLADPGLRERIRVLVFSFALHIQAHNTVAVLETCPNLEVFELENAHISVHEFLDLNISCQASLTSLKLSISCTKEEAAAFEIDREIEVCSGIRQGDRVKKQDGIVGCLARLGALKSLTLEGTLNATYVSAFPLVPDDVMWTEFKNLRRLQMLRILGSIYNVHSPLMQTL</sequence>
<reference evidence="1" key="1">
    <citation type="journal article" date="2020" name="Fungal Divers.">
        <title>Resolving the Mortierellaceae phylogeny through synthesis of multi-gene phylogenetics and phylogenomics.</title>
        <authorList>
            <person name="Vandepol N."/>
            <person name="Liber J."/>
            <person name="Desiro A."/>
            <person name="Na H."/>
            <person name="Kennedy M."/>
            <person name="Barry K."/>
            <person name="Grigoriev I.V."/>
            <person name="Miller A.N."/>
            <person name="O'Donnell K."/>
            <person name="Stajich J.E."/>
            <person name="Bonito G."/>
        </authorList>
    </citation>
    <scope>NUCLEOTIDE SEQUENCE</scope>
    <source>
        <strain evidence="1">REB-010B</strain>
    </source>
</reference>
<dbReference type="InterPro" id="IPR036047">
    <property type="entry name" value="F-box-like_dom_sf"/>
</dbReference>
<dbReference type="SUPFAM" id="SSF81383">
    <property type="entry name" value="F-box domain"/>
    <property type="match status" value="1"/>
</dbReference>
<keyword evidence="2" id="KW-1185">Reference proteome</keyword>
<evidence type="ECO:0008006" key="3">
    <source>
        <dbReference type="Google" id="ProtNLM"/>
    </source>
</evidence>
<dbReference type="PROSITE" id="PS51257">
    <property type="entry name" value="PROKAR_LIPOPROTEIN"/>
    <property type="match status" value="1"/>
</dbReference>
<dbReference type="SUPFAM" id="SSF52047">
    <property type="entry name" value="RNI-like"/>
    <property type="match status" value="1"/>
</dbReference>
<proteinExistence type="predicted"/>
<organism evidence="1 2">
    <name type="scientific">Dissophora globulifera</name>
    <dbReference type="NCBI Taxonomy" id="979702"/>
    <lineage>
        <taxon>Eukaryota</taxon>
        <taxon>Fungi</taxon>
        <taxon>Fungi incertae sedis</taxon>
        <taxon>Mucoromycota</taxon>
        <taxon>Mortierellomycotina</taxon>
        <taxon>Mortierellomycetes</taxon>
        <taxon>Mortierellales</taxon>
        <taxon>Mortierellaceae</taxon>
        <taxon>Dissophora</taxon>
    </lineage>
</organism>
<gene>
    <name evidence="1" type="ORF">BGZ99_005926</name>
</gene>
<dbReference type="OrthoDB" id="2438015at2759"/>
<dbReference type="Proteomes" id="UP000738325">
    <property type="component" value="Unassembled WGS sequence"/>
</dbReference>
<dbReference type="InterPro" id="IPR032675">
    <property type="entry name" value="LRR_dom_sf"/>
</dbReference>
<dbReference type="EMBL" id="JAAAIP010000394">
    <property type="protein sequence ID" value="KAG0318006.1"/>
    <property type="molecule type" value="Genomic_DNA"/>
</dbReference>
<name>A0A9P6URT8_9FUNG</name>
<comment type="caution">
    <text evidence="1">The sequence shown here is derived from an EMBL/GenBank/DDBJ whole genome shotgun (WGS) entry which is preliminary data.</text>
</comment>
<protein>
    <recommendedName>
        <fullName evidence="3">F-box domain-containing protein</fullName>
    </recommendedName>
</protein>